<keyword evidence="5 11" id="KW-0812">Transmembrane</keyword>
<evidence type="ECO:0000259" key="14">
    <source>
        <dbReference type="Pfam" id="PF00593"/>
    </source>
</evidence>
<feature type="domain" description="TonB-dependent receptor-like beta-barrel" evidence="14">
    <location>
        <begin position="269"/>
        <end position="719"/>
    </location>
</feature>
<dbReference type="SUPFAM" id="SSF56935">
    <property type="entry name" value="Porins"/>
    <property type="match status" value="1"/>
</dbReference>
<keyword evidence="7" id="KW-0406">Ion transport</keyword>
<keyword evidence="16" id="KW-0675">Receptor</keyword>
<dbReference type="RefSeq" id="WP_082737083.1">
    <property type="nucleotide sequence ID" value="NZ_CP012199.1"/>
</dbReference>
<dbReference type="GO" id="GO:0009279">
    <property type="term" value="C:cell outer membrane"/>
    <property type="evidence" value="ECO:0007669"/>
    <property type="project" value="UniProtKB-SubCell"/>
</dbReference>
<keyword evidence="9 11" id="KW-0472">Membrane</keyword>
<evidence type="ECO:0000256" key="7">
    <source>
        <dbReference type="ARBA" id="ARBA00023065"/>
    </source>
</evidence>
<evidence type="ECO:0000256" key="5">
    <source>
        <dbReference type="ARBA" id="ARBA00022692"/>
    </source>
</evidence>
<protein>
    <submittedName>
        <fullName evidence="16">TonB-dependent receptor-like protein</fullName>
    </submittedName>
</protein>
<comment type="similarity">
    <text evidence="11 12">Belongs to the TonB-dependent receptor family.</text>
</comment>
<dbReference type="GO" id="GO:0006826">
    <property type="term" value="P:iron ion transport"/>
    <property type="evidence" value="ECO:0007669"/>
    <property type="project" value="UniProtKB-KW"/>
</dbReference>
<evidence type="ECO:0000256" key="9">
    <source>
        <dbReference type="ARBA" id="ARBA00023136"/>
    </source>
</evidence>
<feature type="signal peptide" evidence="13">
    <location>
        <begin position="1"/>
        <end position="24"/>
    </location>
</feature>
<dbReference type="PROSITE" id="PS52016">
    <property type="entry name" value="TONB_DEPENDENT_REC_3"/>
    <property type="match status" value="1"/>
</dbReference>
<accession>A0AA86GJP6</accession>
<dbReference type="PANTHER" id="PTHR32552">
    <property type="entry name" value="FERRICHROME IRON RECEPTOR-RELATED"/>
    <property type="match status" value="1"/>
</dbReference>
<evidence type="ECO:0000256" key="13">
    <source>
        <dbReference type="SAM" id="SignalP"/>
    </source>
</evidence>
<evidence type="ECO:0000313" key="17">
    <source>
        <dbReference type="Proteomes" id="UP000058599"/>
    </source>
</evidence>
<evidence type="ECO:0000256" key="3">
    <source>
        <dbReference type="ARBA" id="ARBA00022452"/>
    </source>
</evidence>
<reference evidence="16 17" key="1">
    <citation type="journal article" date="2016" name="BMC Genomics">
        <title>Genomic analysis of the nitrate-respiring Sphingopyxis granuli (formerly Sphingomonas macrogoltabida) strain TFA.</title>
        <authorList>
            <person name="Garcia-Romero I."/>
            <person name="Perez-Pulido A.J."/>
            <person name="Gonzalez-Flores Y.E."/>
            <person name="Reyes-Ramirez F."/>
            <person name="Santero E."/>
            <person name="Floriano B."/>
        </authorList>
    </citation>
    <scope>NUCLEOTIDE SEQUENCE [LARGE SCALE GENOMIC DNA]</scope>
    <source>
        <strain evidence="16 17">TFA</strain>
    </source>
</reference>
<dbReference type="Pfam" id="PF07715">
    <property type="entry name" value="Plug"/>
    <property type="match status" value="1"/>
</dbReference>
<dbReference type="InterPro" id="IPR000531">
    <property type="entry name" value="Beta-barrel_TonB"/>
</dbReference>
<proteinExistence type="inferred from homology"/>
<keyword evidence="3 11" id="KW-1134">Transmembrane beta strand</keyword>
<keyword evidence="4" id="KW-0410">Iron transport</keyword>
<evidence type="ECO:0000259" key="15">
    <source>
        <dbReference type="Pfam" id="PF07715"/>
    </source>
</evidence>
<evidence type="ECO:0000256" key="12">
    <source>
        <dbReference type="RuleBase" id="RU003357"/>
    </source>
</evidence>
<dbReference type="InterPro" id="IPR012910">
    <property type="entry name" value="Plug_dom"/>
</dbReference>
<gene>
    <name evidence="16" type="ORF">SGRAN_1051</name>
</gene>
<keyword evidence="2 11" id="KW-0813">Transport</keyword>
<dbReference type="InterPro" id="IPR039426">
    <property type="entry name" value="TonB-dep_rcpt-like"/>
</dbReference>
<evidence type="ECO:0000256" key="2">
    <source>
        <dbReference type="ARBA" id="ARBA00022448"/>
    </source>
</evidence>
<dbReference type="Pfam" id="PF00593">
    <property type="entry name" value="TonB_dep_Rec_b-barrel"/>
    <property type="match status" value="1"/>
</dbReference>
<evidence type="ECO:0000256" key="10">
    <source>
        <dbReference type="ARBA" id="ARBA00023237"/>
    </source>
</evidence>
<dbReference type="Proteomes" id="UP000058599">
    <property type="component" value="Chromosome"/>
</dbReference>
<name>A0AA86GJP6_9SPHN</name>
<feature type="chain" id="PRO_5041685628" evidence="13">
    <location>
        <begin position="25"/>
        <end position="768"/>
    </location>
</feature>
<evidence type="ECO:0000256" key="8">
    <source>
        <dbReference type="ARBA" id="ARBA00023077"/>
    </source>
</evidence>
<dbReference type="PANTHER" id="PTHR32552:SF81">
    <property type="entry name" value="TONB-DEPENDENT OUTER MEMBRANE RECEPTOR"/>
    <property type="match status" value="1"/>
</dbReference>
<dbReference type="Gene3D" id="2.40.170.20">
    <property type="entry name" value="TonB-dependent receptor, beta-barrel domain"/>
    <property type="match status" value="1"/>
</dbReference>
<keyword evidence="13" id="KW-0732">Signal</keyword>
<evidence type="ECO:0000256" key="11">
    <source>
        <dbReference type="PROSITE-ProRule" id="PRU01360"/>
    </source>
</evidence>
<evidence type="ECO:0000256" key="4">
    <source>
        <dbReference type="ARBA" id="ARBA00022496"/>
    </source>
</evidence>
<dbReference type="InterPro" id="IPR036942">
    <property type="entry name" value="Beta-barrel_TonB_sf"/>
</dbReference>
<sequence length="768" mass="83030">MGRKRMFMLSGAVFVAISAGAASAQEAQPAQGENEIIVTAQKRSENIQDVPISIAAFSSAQMEQANIADIADLGRVASNFSVTKPGQAANVRISVRGIASSSNTATEPSVASFVDGIYIPRPGAVITSFLDISAVEILRGPQGTLFGRNASVGALSLRTAEPEQSFSGRLTGEIGNADRYKIDGYINVPLSDNVAVRVAALRQWFGGYWHNRLDGKQFGGADDFVTRGSIKAEFGNVTWLVRGDYAETRGDGGYNADFIASSISPAQLDALQARLGGLLPDTEIGDRNANFVRVGDLRDRQWGVSSDLSLDSGGFTFRLINSYRDWTSSQLDGDLGYLPVPLVTRTGDYDSESQSHELQIISPSDELLGGKLDFVAGLYYFEEDYRIGEGFNLQSGFCGLAASAAQRPACNASLVSPGGDGATDLQFSQNVKSYAVYGQSTVHLTDRLDATLGVRWTRDEKRGLFDQKVNNPFGAALRAAELTPLSLNDSKVTWRANLSYKPTDDLMLFATYSTGYKSGGFNSGGGTPALGQRRLFAREEVDNYELGVKSSWLDDSLQANLTLYRMDIGGYQDRGFDGTSFVVRNAGSLRQQGMEFDVVMRPVRDFSVTASLAYLDSKFTSYEFGPNLPGLSGTQDLKGKRVAFAPEFTGNVAAEWRGDIGSNLEWRMNGNISFLSDYFSSVNDGNPQTIMDGFAQIGARFSIGSMDERWTLALFGNNLINQSFCSSTAYQLLDGPLGLRNGVFPGSTAIRCIHGEPRTYGASATVRF</sequence>
<keyword evidence="8 12" id="KW-0798">TonB box</keyword>
<keyword evidence="6" id="KW-0408">Iron</keyword>
<dbReference type="KEGG" id="sgi:SGRAN_1051"/>
<evidence type="ECO:0000256" key="6">
    <source>
        <dbReference type="ARBA" id="ARBA00023004"/>
    </source>
</evidence>
<feature type="domain" description="TonB-dependent receptor plug" evidence="15">
    <location>
        <begin position="47"/>
        <end position="153"/>
    </location>
</feature>
<organism evidence="16 17">
    <name type="scientific">Sphingopyxis granuli</name>
    <dbReference type="NCBI Taxonomy" id="267128"/>
    <lineage>
        <taxon>Bacteria</taxon>
        <taxon>Pseudomonadati</taxon>
        <taxon>Pseudomonadota</taxon>
        <taxon>Alphaproteobacteria</taxon>
        <taxon>Sphingomonadales</taxon>
        <taxon>Sphingomonadaceae</taxon>
        <taxon>Sphingopyxis</taxon>
    </lineage>
</organism>
<keyword evidence="10 11" id="KW-0998">Cell outer membrane</keyword>
<evidence type="ECO:0000313" key="16">
    <source>
        <dbReference type="EMBL" id="AMG73444.1"/>
    </source>
</evidence>
<dbReference type="AlphaFoldDB" id="A0AA86GJP6"/>
<evidence type="ECO:0000256" key="1">
    <source>
        <dbReference type="ARBA" id="ARBA00004571"/>
    </source>
</evidence>
<dbReference type="EMBL" id="CP012199">
    <property type="protein sequence ID" value="AMG73444.1"/>
    <property type="molecule type" value="Genomic_DNA"/>
</dbReference>
<keyword evidence="17" id="KW-1185">Reference proteome</keyword>
<comment type="subcellular location">
    <subcellularLocation>
        <location evidence="1 11">Cell outer membrane</location>
        <topology evidence="1 11">Multi-pass membrane protein</topology>
    </subcellularLocation>
</comment>